<feature type="domain" description="Protein ENHANCED DISEASE RESISTANCE 2 C-terminal" evidence="3">
    <location>
        <begin position="807"/>
        <end position="1018"/>
    </location>
</feature>
<evidence type="ECO:0000256" key="2">
    <source>
        <dbReference type="SAM" id="Phobius"/>
    </source>
</evidence>
<dbReference type="PANTHER" id="PTHR12136:SF41">
    <property type="entry name" value="PLECKSTRIN HOMOLOGY (PH) AND LIPID-BINDING START DOMAINS-CONTAINING PROTEIN"/>
    <property type="match status" value="1"/>
</dbReference>
<evidence type="ECO:0000256" key="1">
    <source>
        <dbReference type="SAM" id="MobiDB-lite"/>
    </source>
</evidence>
<evidence type="ECO:0000313" key="4">
    <source>
        <dbReference type="EMBL" id="KAL3785208.1"/>
    </source>
</evidence>
<dbReference type="InterPro" id="IPR045096">
    <property type="entry name" value="EDR2-like"/>
</dbReference>
<reference evidence="4 5" key="1">
    <citation type="submission" date="2024-10" db="EMBL/GenBank/DDBJ databases">
        <title>Updated reference genomes for cyclostephanoid diatoms.</title>
        <authorList>
            <person name="Roberts W.R."/>
            <person name="Alverson A.J."/>
        </authorList>
    </citation>
    <scope>NUCLEOTIDE SEQUENCE [LARGE SCALE GENOMIC DNA]</scope>
    <source>
        <strain evidence="4 5">AJA010-31</strain>
    </source>
</reference>
<comment type="caution">
    <text evidence="4">The sequence shown here is derived from an EMBL/GenBank/DDBJ whole genome shotgun (WGS) entry which is preliminary data.</text>
</comment>
<keyword evidence="2" id="KW-0812">Transmembrane</keyword>
<keyword evidence="2" id="KW-0472">Membrane</keyword>
<dbReference type="Pfam" id="PF07059">
    <property type="entry name" value="EDR2_C"/>
    <property type="match status" value="1"/>
</dbReference>
<name>A0ABD3PCC5_9STRA</name>
<protein>
    <recommendedName>
        <fullName evidence="3">Protein ENHANCED DISEASE RESISTANCE 2 C-terminal domain-containing protein</fullName>
    </recommendedName>
</protein>
<dbReference type="AlphaFoldDB" id="A0ABD3PCC5"/>
<dbReference type="InterPro" id="IPR009769">
    <property type="entry name" value="EDR2_C"/>
</dbReference>
<organism evidence="4 5">
    <name type="scientific">Cyclotella atomus</name>
    <dbReference type="NCBI Taxonomy" id="382360"/>
    <lineage>
        <taxon>Eukaryota</taxon>
        <taxon>Sar</taxon>
        <taxon>Stramenopiles</taxon>
        <taxon>Ochrophyta</taxon>
        <taxon>Bacillariophyta</taxon>
        <taxon>Coscinodiscophyceae</taxon>
        <taxon>Thalassiosirophycidae</taxon>
        <taxon>Stephanodiscales</taxon>
        <taxon>Stephanodiscaceae</taxon>
        <taxon>Cyclotella</taxon>
    </lineage>
</organism>
<feature type="region of interest" description="Disordered" evidence="1">
    <location>
        <begin position="381"/>
        <end position="400"/>
    </location>
</feature>
<accession>A0ABD3PCC5</accession>
<dbReference type="Proteomes" id="UP001530400">
    <property type="component" value="Unassembled WGS sequence"/>
</dbReference>
<feature type="compositionally biased region" description="Polar residues" evidence="1">
    <location>
        <begin position="1"/>
        <end position="29"/>
    </location>
</feature>
<dbReference type="EMBL" id="JALLPJ020000700">
    <property type="protein sequence ID" value="KAL3785208.1"/>
    <property type="molecule type" value="Genomic_DNA"/>
</dbReference>
<sequence>MRSIQSRQTSTSNCHPSRSSNNKQSATKTSSKRNENIYHYAGKVHVRGLLRRVWRPRYLALGDDGYLRYHESAPPIFQQQAQYSQNMYNMVHHTHRPKSILAILDGARVINPYSVVDQHVALPQGVYGFVFRGRPVELSVSNHKASSSARDAVVAPWKSSDVDKHKPAKAVVNAIFPKGTSRRKAAQKIAKAVSSYGSFCVISAINPDVCGIVRSCDGRQDHSDSSSSLMGYEESLFDDDEVDSSNVMQVHVQAASVQSREYLCAVSTAAEAESWVVALRWAAERRRMNKEQKRINEKFNSLGIAADDKLIIMGSSDEKEANDVGEYGRDSKESLTSTGTDDSWCKADKRLSDKDERTTTNNVPNETLEASTKQFSASIQSFDDLGGDQDKSNDSTLMPTPKAKNLLDSLLVEEESKTTLPSKLFEEKEHTTNSIDEGATIVITKVCKFQLQLDAAMSLTVPIPLPGQPLAIKYEIHLLLLKDCETINSSLDANKDLAMNSKILQPKSIQEQTILKSAQDILGLIHCLKSEFGDNEISEIDTLEFLDEVESSLLSDFDMRKSTSNKRVSTVISDIISTNKALYETVEVVNRVIRSLSTHGTICSSKQFQQFLHLNASTEDDVKVTQRQDLIGESVDHIVKAWLCIKGGHQLSNSIQIYLAVTLHHPFGGPALILIVLWLALRSIGMAWYIIAHSFPVISIPLETYTILIAAAFYYGNDVGMRSSQSDVLGIARNRSSRHIHGHIHDNTSSSLPDELVDDDDHSTLVDELNLDSDEGLILPETESVHEPPVLSSPLPKFPENNGASCWSKPDHNIFMVRSRSYLSDRMKTPSAPSVFECRGVDIWLTDNAERNISRHPSMLGGKLHKEDTFIVNFLLPFANLVAYFSVKPVEQMPRNVARVWQAFVKGDQEYRDAKLKLLPVVVDGPWIVKKAVGPGTSPAMLGKDLPLQYFFTEPTETKKGVYEVDVLVTASRLARGILNVVKSHTQSLTIAFAFIIEASEQIDLPEQVLCSFQVHSLHLEDCPCLPEHALGDPCD</sequence>
<evidence type="ECO:0000259" key="3">
    <source>
        <dbReference type="Pfam" id="PF07059"/>
    </source>
</evidence>
<feature type="region of interest" description="Disordered" evidence="1">
    <location>
        <begin position="1"/>
        <end position="34"/>
    </location>
</feature>
<feature type="compositionally biased region" description="Polar residues" evidence="1">
    <location>
        <begin position="359"/>
        <end position="373"/>
    </location>
</feature>
<gene>
    <name evidence="4" type="ORF">ACHAWO_011953</name>
</gene>
<proteinExistence type="predicted"/>
<feature type="compositionally biased region" description="Basic and acidic residues" evidence="1">
    <location>
        <begin position="318"/>
        <end position="333"/>
    </location>
</feature>
<feature type="compositionally biased region" description="Basic and acidic residues" evidence="1">
    <location>
        <begin position="343"/>
        <end position="358"/>
    </location>
</feature>
<dbReference type="PANTHER" id="PTHR12136">
    <property type="entry name" value="ENHANCED DISEASE RESISTANCE-RELATED"/>
    <property type="match status" value="1"/>
</dbReference>
<keyword evidence="5" id="KW-1185">Reference proteome</keyword>
<feature type="transmembrane region" description="Helical" evidence="2">
    <location>
        <begin position="697"/>
        <end position="716"/>
    </location>
</feature>
<feature type="region of interest" description="Disordered" evidence="1">
    <location>
        <begin position="318"/>
        <end position="373"/>
    </location>
</feature>
<evidence type="ECO:0000313" key="5">
    <source>
        <dbReference type="Proteomes" id="UP001530400"/>
    </source>
</evidence>
<keyword evidence="2" id="KW-1133">Transmembrane helix</keyword>